<keyword evidence="3" id="KW-0597">Phosphoprotein</keyword>
<keyword evidence="9" id="KW-0812">Transmembrane</keyword>
<evidence type="ECO:0000256" key="3">
    <source>
        <dbReference type="ARBA" id="ARBA00022553"/>
    </source>
</evidence>
<dbReference type="RefSeq" id="WP_183649087.1">
    <property type="nucleotide sequence ID" value="NZ_JACIJG010000003.1"/>
</dbReference>
<evidence type="ECO:0000259" key="11">
    <source>
        <dbReference type="PROSITE" id="PS50112"/>
    </source>
</evidence>
<dbReference type="GO" id="GO:0006355">
    <property type="term" value="P:regulation of DNA-templated transcription"/>
    <property type="evidence" value="ECO:0007669"/>
    <property type="project" value="InterPro"/>
</dbReference>
<reference evidence="13 14" key="1">
    <citation type="submission" date="2020-08" db="EMBL/GenBank/DDBJ databases">
        <title>Genomic Encyclopedia of Type Strains, Phase IV (KMG-IV): sequencing the most valuable type-strain genomes for metagenomic binning, comparative biology and taxonomic classification.</title>
        <authorList>
            <person name="Goeker M."/>
        </authorList>
    </citation>
    <scope>NUCLEOTIDE SEQUENCE [LARGE SCALE GENOMIC DNA]</scope>
    <source>
        <strain evidence="13 14">DSM 26944</strain>
    </source>
</reference>
<accession>A0A7W9AVX4</accession>
<evidence type="ECO:0000256" key="5">
    <source>
        <dbReference type="ARBA" id="ARBA00022741"/>
    </source>
</evidence>
<dbReference type="AlphaFoldDB" id="A0A7W9AVX4"/>
<dbReference type="SMART" id="SM00388">
    <property type="entry name" value="HisKA"/>
    <property type="match status" value="1"/>
</dbReference>
<evidence type="ECO:0000256" key="4">
    <source>
        <dbReference type="ARBA" id="ARBA00022679"/>
    </source>
</evidence>
<dbReference type="NCBIfam" id="TIGR00229">
    <property type="entry name" value="sensory_box"/>
    <property type="match status" value="1"/>
</dbReference>
<dbReference type="SMART" id="SM00387">
    <property type="entry name" value="HATPase_c"/>
    <property type="match status" value="1"/>
</dbReference>
<dbReference type="Proteomes" id="UP000555546">
    <property type="component" value="Unassembled WGS sequence"/>
</dbReference>
<comment type="catalytic activity">
    <reaction evidence="1">
        <text>ATP + protein L-histidine = ADP + protein N-phospho-L-histidine.</text>
        <dbReference type="EC" id="2.7.13.3"/>
    </reaction>
</comment>
<evidence type="ECO:0000256" key="8">
    <source>
        <dbReference type="ARBA" id="ARBA00023012"/>
    </source>
</evidence>
<dbReference type="Gene3D" id="3.30.450.20">
    <property type="entry name" value="PAS domain"/>
    <property type="match status" value="1"/>
</dbReference>
<evidence type="ECO:0000256" key="6">
    <source>
        <dbReference type="ARBA" id="ARBA00022777"/>
    </source>
</evidence>
<dbReference type="PROSITE" id="PS50109">
    <property type="entry name" value="HIS_KIN"/>
    <property type="match status" value="1"/>
</dbReference>
<dbReference type="InterPro" id="IPR036097">
    <property type="entry name" value="HisK_dim/P_sf"/>
</dbReference>
<organism evidence="13 14">
    <name type="scientific">Brucella daejeonensis</name>
    <dbReference type="NCBI Taxonomy" id="659015"/>
    <lineage>
        <taxon>Bacteria</taxon>
        <taxon>Pseudomonadati</taxon>
        <taxon>Pseudomonadota</taxon>
        <taxon>Alphaproteobacteria</taxon>
        <taxon>Hyphomicrobiales</taxon>
        <taxon>Brucellaceae</taxon>
        <taxon>Brucella/Ochrobactrum group</taxon>
        <taxon>Brucella</taxon>
    </lineage>
</organism>
<evidence type="ECO:0000259" key="10">
    <source>
        <dbReference type="PROSITE" id="PS50109"/>
    </source>
</evidence>
<keyword evidence="14" id="KW-1185">Reference proteome</keyword>
<dbReference type="Pfam" id="PF00512">
    <property type="entry name" value="HisKA"/>
    <property type="match status" value="1"/>
</dbReference>
<dbReference type="GO" id="GO:0005524">
    <property type="term" value="F:ATP binding"/>
    <property type="evidence" value="ECO:0007669"/>
    <property type="project" value="UniProtKB-KW"/>
</dbReference>
<feature type="domain" description="PAS" evidence="11">
    <location>
        <begin position="316"/>
        <end position="362"/>
    </location>
</feature>
<evidence type="ECO:0000256" key="2">
    <source>
        <dbReference type="ARBA" id="ARBA00012438"/>
    </source>
</evidence>
<dbReference type="SMART" id="SM00086">
    <property type="entry name" value="PAC"/>
    <property type="match status" value="1"/>
</dbReference>
<dbReference type="Pfam" id="PF00989">
    <property type="entry name" value="PAS"/>
    <property type="match status" value="1"/>
</dbReference>
<keyword evidence="8" id="KW-0902">Two-component regulatory system</keyword>
<dbReference type="SUPFAM" id="SSF55785">
    <property type="entry name" value="PYP-like sensor domain (PAS domain)"/>
    <property type="match status" value="1"/>
</dbReference>
<dbReference type="Pfam" id="PF02518">
    <property type="entry name" value="HATPase_c"/>
    <property type="match status" value="1"/>
</dbReference>
<sequence>MRVTGGLGETFLNENDKDILAESRTRNRPAWKTGSDPWDQDKASPRWRRLDFLSLVPLVAIATLALGVAALVWIVDRGEEQQARVKIATDALWVEQTLRFQLSVHEDLLVRLALDLTDPAVQPALDARIKLHIATNPEVQSVAWYDASGKVRHALPGSGAQQDATLVNLLRQRASRATRPVYGDVAEDGTVSIGLPLTGSEGVVLATISIPILLERHVPWWIAEQYGVRVINSAEETVAARQRLEPAAGNPHHIISFDPPLRGTLLQITAYDTPGGFRSALLLGTITALAVFAILALLVLFINARRRRNAELRLRGETAFRRSMEESLTVGLRAKDHNGRILYVNSAFCNLVGWSAEEIVGRMPPMPYWDPSRVKETVERQKQLQIGGVFSQSFETRFRHRDGREIDVQVYEAPLIDAGGVHRGWMGSVIDITETKKAARRARLQDEAMARTGRLVTLGEMASTLAHELNQPLSAIASYATGILNLVDQGKMDPAVLRGATEKLAQQAARAGLVIQRVQDLARKREPRFSRTHIEEVIDETVSLLAADAREHRVRLLPEISPTPAVAADRILLEQLLINLIRNGMEAMGDGRSGDDLHIRLFSRDNDAIVEIIDKGGGIKPEIEGRLYDAFASTKAQGLGMGLKICRSIIELHGGQLSFRPAEGGGTVFSAVLPAMKQETMSRGEGQAA</sequence>
<dbReference type="InterPro" id="IPR004358">
    <property type="entry name" value="Sig_transdc_His_kin-like_C"/>
</dbReference>
<dbReference type="PROSITE" id="PS50113">
    <property type="entry name" value="PAC"/>
    <property type="match status" value="1"/>
</dbReference>
<dbReference type="InterPro" id="IPR001610">
    <property type="entry name" value="PAC"/>
</dbReference>
<dbReference type="PRINTS" id="PR00344">
    <property type="entry name" value="BCTRLSENSOR"/>
</dbReference>
<dbReference type="SUPFAM" id="SSF55874">
    <property type="entry name" value="ATPase domain of HSP90 chaperone/DNA topoisomerase II/histidine kinase"/>
    <property type="match status" value="1"/>
</dbReference>
<dbReference type="PANTHER" id="PTHR43065">
    <property type="entry name" value="SENSOR HISTIDINE KINASE"/>
    <property type="match status" value="1"/>
</dbReference>
<keyword evidence="5" id="KW-0547">Nucleotide-binding</keyword>
<proteinExistence type="predicted"/>
<dbReference type="SUPFAM" id="SSF47384">
    <property type="entry name" value="Homodimeric domain of signal transducing histidine kinase"/>
    <property type="match status" value="1"/>
</dbReference>
<name>A0A7W9AVX4_9HYPH</name>
<feature type="domain" description="Histidine kinase" evidence="10">
    <location>
        <begin position="464"/>
        <end position="677"/>
    </location>
</feature>
<evidence type="ECO:0000256" key="9">
    <source>
        <dbReference type="SAM" id="Phobius"/>
    </source>
</evidence>
<dbReference type="CDD" id="cd00082">
    <property type="entry name" value="HisKA"/>
    <property type="match status" value="1"/>
</dbReference>
<dbReference type="GO" id="GO:0000155">
    <property type="term" value="F:phosphorelay sensor kinase activity"/>
    <property type="evidence" value="ECO:0007669"/>
    <property type="project" value="InterPro"/>
</dbReference>
<dbReference type="CDD" id="cd00130">
    <property type="entry name" value="PAS"/>
    <property type="match status" value="1"/>
</dbReference>
<dbReference type="InterPro" id="IPR035965">
    <property type="entry name" value="PAS-like_dom_sf"/>
</dbReference>
<dbReference type="EMBL" id="JACIJG010000003">
    <property type="protein sequence ID" value="MBB5701239.1"/>
    <property type="molecule type" value="Genomic_DNA"/>
</dbReference>
<dbReference type="InterPro" id="IPR000700">
    <property type="entry name" value="PAS-assoc_C"/>
</dbReference>
<dbReference type="InterPro" id="IPR000014">
    <property type="entry name" value="PAS"/>
</dbReference>
<dbReference type="InterPro" id="IPR013767">
    <property type="entry name" value="PAS_fold"/>
</dbReference>
<evidence type="ECO:0000313" key="13">
    <source>
        <dbReference type="EMBL" id="MBB5701239.1"/>
    </source>
</evidence>
<feature type="transmembrane region" description="Helical" evidence="9">
    <location>
        <begin position="52"/>
        <end position="75"/>
    </location>
</feature>
<protein>
    <recommendedName>
        <fullName evidence="2">histidine kinase</fullName>
        <ecNumber evidence="2">2.7.13.3</ecNumber>
    </recommendedName>
</protein>
<dbReference type="SMART" id="SM00091">
    <property type="entry name" value="PAS"/>
    <property type="match status" value="1"/>
</dbReference>
<dbReference type="InterPro" id="IPR036890">
    <property type="entry name" value="HATPase_C_sf"/>
</dbReference>
<keyword evidence="9" id="KW-1133">Transmembrane helix</keyword>
<dbReference type="EC" id="2.7.13.3" evidence="2"/>
<dbReference type="InterPro" id="IPR003594">
    <property type="entry name" value="HATPase_dom"/>
</dbReference>
<keyword evidence="7" id="KW-0067">ATP-binding</keyword>
<evidence type="ECO:0000313" key="14">
    <source>
        <dbReference type="Proteomes" id="UP000555546"/>
    </source>
</evidence>
<evidence type="ECO:0000256" key="1">
    <source>
        <dbReference type="ARBA" id="ARBA00000085"/>
    </source>
</evidence>
<keyword evidence="9" id="KW-0472">Membrane</keyword>
<evidence type="ECO:0000256" key="7">
    <source>
        <dbReference type="ARBA" id="ARBA00022840"/>
    </source>
</evidence>
<keyword evidence="6 13" id="KW-0418">Kinase</keyword>
<comment type="caution">
    <text evidence="13">The sequence shown here is derived from an EMBL/GenBank/DDBJ whole genome shotgun (WGS) entry which is preliminary data.</text>
</comment>
<feature type="domain" description="PAC" evidence="12">
    <location>
        <begin position="392"/>
        <end position="444"/>
    </location>
</feature>
<feature type="transmembrane region" description="Helical" evidence="9">
    <location>
        <begin position="280"/>
        <end position="304"/>
    </location>
</feature>
<dbReference type="Gene3D" id="3.30.565.10">
    <property type="entry name" value="Histidine kinase-like ATPase, C-terminal domain"/>
    <property type="match status" value="1"/>
</dbReference>
<dbReference type="InterPro" id="IPR005467">
    <property type="entry name" value="His_kinase_dom"/>
</dbReference>
<dbReference type="InterPro" id="IPR003661">
    <property type="entry name" value="HisK_dim/P_dom"/>
</dbReference>
<dbReference type="CDD" id="cd18773">
    <property type="entry name" value="PDC1_HK_sensor"/>
    <property type="match status" value="1"/>
</dbReference>
<gene>
    <name evidence="13" type="ORF">FHS76_001088</name>
</gene>
<evidence type="ECO:0000259" key="12">
    <source>
        <dbReference type="PROSITE" id="PS50113"/>
    </source>
</evidence>
<keyword evidence="4 13" id="KW-0808">Transferase</keyword>
<dbReference type="Gene3D" id="1.10.287.130">
    <property type="match status" value="1"/>
</dbReference>
<dbReference type="PANTHER" id="PTHR43065:SF10">
    <property type="entry name" value="PEROXIDE STRESS-ACTIVATED HISTIDINE KINASE MAK3"/>
    <property type="match status" value="1"/>
</dbReference>
<dbReference type="PROSITE" id="PS50112">
    <property type="entry name" value="PAS"/>
    <property type="match status" value="1"/>
</dbReference>